<feature type="transmembrane region" description="Helical" evidence="1">
    <location>
        <begin position="385"/>
        <end position="405"/>
    </location>
</feature>
<evidence type="ECO:0008006" key="4">
    <source>
        <dbReference type="Google" id="ProtNLM"/>
    </source>
</evidence>
<dbReference type="RefSeq" id="WP_226593808.1">
    <property type="nucleotide sequence ID" value="NZ_BLAY01000306.1"/>
</dbReference>
<dbReference type="AlphaFoldDB" id="A0AAV3XR27"/>
<feature type="transmembrane region" description="Helical" evidence="1">
    <location>
        <begin position="175"/>
        <end position="194"/>
    </location>
</feature>
<feature type="transmembrane region" description="Helical" evidence="1">
    <location>
        <begin position="114"/>
        <end position="135"/>
    </location>
</feature>
<reference evidence="2" key="1">
    <citation type="submission" date="2019-10" db="EMBL/GenBank/DDBJ databases">
        <title>Draft genome sequece of Microseira wollei NIES-4236.</title>
        <authorList>
            <person name="Yamaguchi H."/>
            <person name="Suzuki S."/>
            <person name="Kawachi M."/>
        </authorList>
    </citation>
    <scope>NUCLEOTIDE SEQUENCE</scope>
    <source>
        <strain evidence="2">NIES-4236</strain>
    </source>
</reference>
<sequence>MHIIGYLFYLFIIIVSLFGSIWIFKKLNTWEIIDRFIAAITPLAVLAVISIMLIMILQIPFNIWNNNRLTPAFALAYDYKFFNAEASGPILSWMYGPIAAIAYLPSTLAKSPTVALIIAGIISIMFFFTPILLLGFKLNKNLKDLKILLFSFVVFAVVFLMVAESPGLNSAAFTIHADAPSLGLAGAACIVLYYSRSKTNDIPRLLLSSMLAILAIWTKQNLLPLPLALLTYILLADSYQKFKHYAFCFLFSGVAVSLGFIYYFGADYLYFTMLKYPSSWPWVGSLIPGGYAESPLLTALQLPDRIKVLSIAAYELVQFSFPFVLIIIFYCGYQVIVAKNTIYKWSSLREWLSNNRWSMLLIVAIYMTPVSLLSRVKLGGAMNSLSVTLYFLLLAVIAIVVEVFFSLKYNYSSNKIEVIRSKELIKLAVLSITILLVSMVFLSSPEKLYSSLKRLPKNPVEVAYKYAKKYPNQVYFPQIPLSSIMADSKLYHSFNGLYDRDLVKFKKLTITQKHFLEYVPSDMKIVAFYNPQKIEVIMNYLPDFSQKITIDELPKWVVFIQENRTSTNQ</sequence>
<keyword evidence="1" id="KW-1133">Transmembrane helix</keyword>
<evidence type="ECO:0000256" key="1">
    <source>
        <dbReference type="SAM" id="Phobius"/>
    </source>
</evidence>
<gene>
    <name evidence="2" type="ORF">MiSe_90290</name>
</gene>
<protein>
    <recommendedName>
        <fullName evidence="4">Glycosyltransferase RgtA/B/C/D-like domain-containing protein</fullName>
    </recommendedName>
</protein>
<name>A0AAV3XR27_9CYAN</name>
<feature type="transmembrane region" description="Helical" evidence="1">
    <location>
        <begin position="36"/>
        <end position="61"/>
    </location>
</feature>
<feature type="transmembrane region" description="Helical" evidence="1">
    <location>
        <begin position="6"/>
        <end position="24"/>
    </location>
</feature>
<feature type="transmembrane region" description="Helical" evidence="1">
    <location>
        <begin position="356"/>
        <end position="373"/>
    </location>
</feature>
<keyword evidence="3" id="KW-1185">Reference proteome</keyword>
<feature type="transmembrane region" description="Helical" evidence="1">
    <location>
        <begin position="246"/>
        <end position="265"/>
    </location>
</feature>
<keyword evidence="1" id="KW-0812">Transmembrane</keyword>
<dbReference type="Proteomes" id="UP001050975">
    <property type="component" value="Unassembled WGS sequence"/>
</dbReference>
<organism evidence="2 3">
    <name type="scientific">Microseira wollei NIES-4236</name>
    <dbReference type="NCBI Taxonomy" id="2530354"/>
    <lineage>
        <taxon>Bacteria</taxon>
        <taxon>Bacillati</taxon>
        <taxon>Cyanobacteriota</taxon>
        <taxon>Cyanophyceae</taxon>
        <taxon>Oscillatoriophycideae</taxon>
        <taxon>Aerosakkonematales</taxon>
        <taxon>Aerosakkonemataceae</taxon>
        <taxon>Microseira</taxon>
    </lineage>
</organism>
<feature type="transmembrane region" description="Helical" evidence="1">
    <location>
        <begin position="147"/>
        <end position="163"/>
    </location>
</feature>
<comment type="caution">
    <text evidence="2">The sequence shown here is derived from an EMBL/GenBank/DDBJ whole genome shotgun (WGS) entry which is preliminary data.</text>
</comment>
<evidence type="ECO:0000313" key="2">
    <source>
        <dbReference type="EMBL" id="GET44203.1"/>
    </source>
</evidence>
<feature type="transmembrane region" description="Helical" evidence="1">
    <location>
        <begin position="312"/>
        <end position="336"/>
    </location>
</feature>
<proteinExistence type="predicted"/>
<feature type="transmembrane region" description="Helical" evidence="1">
    <location>
        <begin position="425"/>
        <end position="444"/>
    </location>
</feature>
<accession>A0AAV3XR27</accession>
<dbReference type="EMBL" id="BLAY01000306">
    <property type="protein sequence ID" value="GET44203.1"/>
    <property type="molecule type" value="Genomic_DNA"/>
</dbReference>
<evidence type="ECO:0000313" key="3">
    <source>
        <dbReference type="Proteomes" id="UP001050975"/>
    </source>
</evidence>
<keyword evidence="1" id="KW-0472">Membrane</keyword>